<evidence type="ECO:0000313" key="10">
    <source>
        <dbReference type="Proteomes" id="UP000242864"/>
    </source>
</evidence>
<keyword evidence="6 7" id="KW-0472">Membrane</keyword>
<protein>
    <recommendedName>
        <fullName evidence="8">Putative aromatic acid exporter C-terminal domain-containing protein</fullName>
    </recommendedName>
</protein>
<reference evidence="9 10" key="1">
    <citation type="submission" date="2017-04" db="EMBL/GenBank/DDBJ databases">
        <authorList>
            <person name="Veseli I.A."/>
            <person name="Tang C."/>
            <person name="Pombert J.-F."/>
        </authorList>
    </citation>
    <scope>NUCLEOTIDE SEQUENCE [LARGE SCALE GENOMIC DNA]</scope>
    <source>
        <strain evidence="9 10">ATCC 700373</strain>
    </source>
</reference>
<evidence type="ECO:0000256" key="7">
    <source>
        <dbReference type="SAM" id="Phobius"/>
    </source>
</evidence>
<dbReference type="Proteomes" id="UP000242864">
    <property type="component" value="Chromosome"/>
</dbReference>
<keyword evidence="3" id="KW-1003">Cell membrane</keyword>
<evidence type="ECO:0000313" key="9">
    <source>
        <dbReference type="EMBL" id="ARJ51914.1"/>
    </source>
</evidence>
<dbReference type="InterPro" id="IPR038323">
    <property type="entry name" value="ArAE_1_C_sf"/>
</dbReference>
<accession>A0AAC9WJX7</accession>
<comment type="similarity">
    <text evidence="2">Belongs to the UPF0421 family.</text>
</comment>
<proteinExistence type="inferred from homology"/>
<evidence type="ECO:0000256" key="1">
    <source>
        <dbReference type="ARBA" id="ARBA00004651"/>
    </source>
</evidence>
<feature type="transmembrane region" description="Helical" evidence="7">
    <location>
        <begin position="57"/>
        <end position="75"/>
    </location>
</feature>
<evidence type="ECO:0000259" key="8">
    <source>
        <dbReference type="Pfam" id="PF11728"/>
    </source>
</evidence>
<keyword evidence="5 7" id="KW-1133">Transmembrane helix</keyword>
<feature type="transmembrane region" description="Helical" evidence="7">
    <location>
        <begin position="131"/>
        <end position="150"/>
    </location>
</feature>
<dbReference type="AlphaFoldDB" id="A0AAC9WJX7"/>
<dbReference type="InterPro" id="IPR052984">
    <property type="entry name" value="UPF0421"/>
</dbReference>
<name>A0AAC9WJX7_9STAP</name>
<evidence type="ECO:0000256" key="3">
    <source>
        <dbReference type="ARBA" id="ARBA00022475"/>
    </source>
</evidence>
<feature type="transmembrane region" description="Helical" evidence="7">
    <location>
        <begin position="81"/>
        <end position="99"/>
    </location>
</feature>
<comment type="subcellular location">
    <subcellularLocation>
        <location evidence="1">Cell membrane</location>
        <topology evidence="1">Multi-pass membrane protein</topology>
    </subcellularLocation>
</comment>
<dbReference type="GO" id="GO:0005886">
    <property type="term" value="C:plasma membrane"/>
    <property type="evidence" value="ECO:0007669"/>
    <property type="project" value="UniProtKB-SubCell"/>
</dbReference>
<keyword evidence="4 7" id="KW-0812">Transmembrane</keyword>
<dbReference type="Gene3D" id="1.20.120.940">
    <property type="entry name" value="Putative aromatic acid exporter, C-terminal domain"/>
    <property type="match status" value="1"/>
</dbReference>
<gene>
    <name evidence="9" type="ORF">B5P37_11590</name>
</gene>
<dbReference type="EMBL" id="CP020773">
    <property type="protein sequence ID" value="ARJ51914.1"/>
    <property type="molecule type" value="Genomic_DNA"/>
</dbReference>
<evidence type="ECO:0000256" key="2">
    <source>
        <dbReference type="ARBA" id="ARBA00006544"/>
    </source>
</evidence>
<dbReference type="KEGG" id="slz:B5P37_11590"/>
<dbReference type="InterPro" id="IPR010343">
    <property type="entry name" value="ArAE_1"/>
</dbReference>
<evidence type="ECO:0000256" key="4">
    <source>
        <dbReference type="ARBA" id="ARBA00022692"/>
    </source>
</evidence>
<feature type="domain" description="Putative aromatic acid exporter C-terminal" evidence="8">
    <location>
        <begin position="151"/>
        <end position="314"/>
    </location>
</feature>
<evidence type="ECO:0000256" key="6">
    <source>
        <dbReference type="ARBA" id="ARBA00023136"/>
    </source>
</evidence>
<keyword evidence="10" id="KW-1185">Reference proteome</keyword>
<dbReference type="Pfam" id="PF11728">
    <property type="entry name" value="ArAE_1_C"/>
    <property type="match status" value="1"/>
</dbReference>
<dbReference type="InterPro" id="IPR021062">
    <property type="entry name" value="ArAE_1_C"/>
</dbReference>
<dbReference type="Pfam" id="PF06081">
    <property type="entry name" value="ArAE_1"/>
    <property type="match status" value="1"/>
</dbReference>
<sequence length="330" mass="37726">MLRINPYRIGFRTIKTAIGMALGVIIAQLLGLDNYASSAILVVLCIKDTKMHSVHAIVSRFISCLIAIGFGWPIFSLLGQHAWVLGLIVLFFIPVTVMINMQEGVVTSIVILLHFFNASTINGALVMNEIILISVGLAIAFIMNTIMPNLDRQLLKYKREIESQFKSIFYAYSSACALHNNRPDVTFTSLGRTIQEAKSLAFKDVKNHFVRNENSFYHYFDMREDQLEILKRIKNHIEHISADDVMSCRVAQLFTEMAENVNEKNYTALRLHTLYQIRLEIDQLPLPETHDALLTRSSMIQILYDTEEYLTLKSKFGSLKMHHEIEKKVL</sequence>
<feature type="transmembrane region" description="Helical" evidence="7">
    <location>
        <begin position="20"/>
        <end position="45"/>
    </location>
</feature>
<evidence type="ECO:0000256" key="5">
    <source>
        <dbReference type="ARBA" id="ARBA00022989"/>
    </source>
</evidence>
<organism evidence="9 10">
    <name type="scientific">Staphylococcus lutrae</name>
    <dbReference type="NCBI Taxonomy" id="155085"/>
    <lineage>
        <taxon>Bacteria</taxon>
        <taxon>Bacillati</taxon>
        <taxon>Bacillota</taxon>
        <taxon>Bacilli</taxon>
        <taxon>Bacillales</taxon>
        <taxon>Staphylococcaceae</taxon>
        <taxon>Staphylococcus</taxon>
    </lineage>
</organism>
<dbReference type="RefSeq" id="WP_085238357.1">
    <property type="nucleotide sequence ID" value="NZ_CP020773.1"/>
</dbReference>
<dbReference type="PANTHER" id="PTHR40064:SF1">
    <property type="entry name" value="MEMBRANE PROTEIN"/>
    <property type="match status" value="1"/>
</dbReference>
<dbReference type="PANTHER" id="PTHR40064">
    <property type="entry name" value="MEMBRANE PROTEIN-RELATED"/>
    <property type="match status" value="1"/>
</dbReference>